<reference evidence="6 7" key="1">
    <citation type="journal article" date="2016" name="G3 (Bethesda)">
        <title>First Draft Assembly and Annotation of the Genome of a California Endemic Oak Quercus lobata Nee (Fagaceae).</title>
        <authorList>
            <person name="Sork V.L."/>
            <person name="Fitz-Gibbon S.T."/>
            <person name="Puiu D."/>
            <person name="Crepeau M."/>
            <person name="Gugger P.F."/>
            <person name="Sherman R."/>
            <person name="Stevens K."/>
            <person name="Langley C.H."/>
            <person name="Pellegrini M."/>
            <person name="Salzberg S.L."/>
        </authorList>
    </citation>
    <scope>NUCLEOTIDE SEQUENCE [LARGE SCALE GENOMIC DNA]</scope>
    <source>
        <strain evidence="6 7">cv. SW786</strain>
    </source>
</reference>
<keyword evidence="1" id="KW-0347">Helicase</keyword>
<evidence type="ECO:0000259" key="5">
    <source>
        <dbReference type="Pfam" id="PF21530"/>
    </source>
</evidence>
<sequence length="1638" mass="189181">MVRDRFDESDIHNVRIRLIRSRNSGERQYDLPVTSEIAALIVGDFNIESSDRDIIVENRSLGLQRINGTHPSFMALQYPLLFPYGEDGYMLGIPYRNLNGSNSRKRESITMREYYAYRLQQRFHEGKTLLLGRRLFQQFIVDAYTSIEEERLQWVRFNQKKLRSELYYGLKDAVLRGDTDPITVGKRIVLPSSFTGSPRYMVQNYQDAMAICRWAGYPDLFLTFTCNPKWSEINHSLEFIEGLKYEDRPDIVARVFKIKLDELLHDLRHKSHFGRVIAIVYTIEFQKRGLPHAHILLFLDPKDKCPSPTDIDGIIMAEIPDPDDNPVANEAVKQFMMHGPCGSANPKSPCMMNGKCTKHFPKRFYEETTIDEEGFPVYRRRNDGKTIEKNGILLDNRYVVPYNVDLLVKYQSHLNVEWCNRSRSIKYLFKYINKGSDRATVVVEENLPNIGSDGQETEIVVDETKAYLDCRYISASESCWRIFEFPIQFRYPPVERLNFHLEDEHPIIYPENTSLDNVLNIPGIEETKFTEWMKTNEAFEDARELTYAEFPTKWVWHSNDKQWQRRKSKYCIGRMYYAHPSSGERFYLRMLLNIVKGPRNFKELKTINDVTYPTYKEACYALGLLDDDKEWHDSLIEASNWASGQQLRQLFVTMLLFCEVADPLSLWESNWKLITEDILNRQRRILQFQELILSDDQLRNYGLYEIEQILQQYGRSLRDYPQLPQPNMDLIQNGNRLIQEEMSYDVSSLKREHEILISGLNNEQRIIYNSIMEAVATERGGMFFVYGHGGTGKTYLYRTILSGIRSKGKIALAVASSGIAALLLPGGRTAHSRFHIPINVNDESTCDIKQRTQAAKLLSKTSIILWDEAPMAHRNCFEAVDRTLRDILQIEDPQNAEKPFGGKVVVLGGDFRQILPVVRKGRREDIVQSSISKSYLWNDCNVFKLQTNMRLLQNGMSGIETSSIKDFSEWILKIGNGELGEGDGDYNISIPSDLIIQPSENPMQDIIDSTYPGLENKYTDPSYLQDRAILAPTNEVVEELNDYIVSSLNGEVHEYLSSDSICKASSNVPDQDLLYTVEFLNTLRFPGLPNHKLTLKIGLPVMLLRNLNQNEGLCNGTRLIITRLATWVIEAEIITGTNIGKRVFIPRITLSPSDSKWPFVLKRRQFPISGSKMMQYSLLNQLCIDKHKANWKVKVRISRMWNAINSKNNDIISLDMILIDEQNNSIHAIIKNNIAKKFKPLLQEGKFYELSYFQVVDGNALYRPVDNDIKIMFTLKTSIKEIKEVDVDIPRHKFEFVDYNKIHERVNKHVQLSDIIANVIGVGPIEQPCIKGSNVLMRNINVMTIEGHEIKLTLWGSVANEVEESFFTENPGPFVIIATCLTVKTFKGNGTRVYIDLDIPETAEFKDQLVENNQPIVQMPKQFKPQVSIEEEMNINRRTITEIKEVMWDSDNKEMIFTCEGKIINIDIDRHGWYRIQLKVKDSSEMATFILFDSEAEKLLNISAKDLLNKSLEEPDEVILPVQIENLKGKQFVFQIQLNNYNLNYGWEFFTIKKLFDSFEETDKAIQLDKMTEVYISDTSNECSNNLSIEEGGDCTTFQKLDVQTNVQLTPTSVLKENKRAYSGTTTKQQRKKIQKTL</sequence>
<dbReference type="PANTHER" id="PTHR10492">
    <property type="match status" value="1"/>
</dbReference>
<dbReference type="GO" id="GO:0006281">
    <property type="term" value="P:DNA repair"/>
    <property type="evidence" value="ECO:0007669"/>
    <property type="project" value="UniProtKB-KW"/>
</dbReference>
<accession>A0A7N2R7F0</accession>
<dbReference type="EMBL" id="LRBV02000007">
    <property type="status" value="NOT_ANNOTATED_CDS"/>
    <property type="molecule type" value="Genomic_DNA"/>
</dbReference>
<dbReference type="CDD" id="cd04481">
    <property type="entry name" value="RPA1_DBD_B_like"/>
    <property type="match status" value="1"/>
</dbReference>
<feature type="domain" description="DNA helicase Pif1-like DEAD-box helicase" evidence="3">
    <location>
        <begin position="760"/>
        <end position="980"/>
    </location>
</feature>
<dbReference type="Gene3D" id="2.40.50.140">
    <property type="entry name" value="Nucleic acid-binding proteins"/>
    <property type="match status" value="3"/>
</dbReference>
<organism evidence="6 7">
    <name type="scientific">Quercus lobata</name>
    <name type="common">Valley oak</name>
    <dbReference type="NCBI Taxonomy" id="97700"/>
    <lineage>
        <taxon>Eukaryota</taxon>
        <taxon>Viridiplantae</taxon>
        <taxon>Streptophyta</taxon>
        <taxon>Embryophyta</taxon>
        <taxon>Tracheophyta</taxon>
        <taxon>Spermatophyta</taxon>
        <taxon>Magnoliopsida</taxon>
        <taxon>eudicotyledons</taxon>
        <taxon>Gunneridae</taxon>
        <taxon>Pentapetalae</taxon>
        <taxon>rosids</taxon>
        <taxon>fabids</taxon>
        <taxon>Fagales</taxon>
        <taxon>Fagaceae</taxon>
        <taxon>Quercus</taxon>
    </lineage>
</organism>
<dbReference type="SUPFAM" id="SSF52540">
    <property type="entry name" value="P-loop containing nucleoside triphosphate hydrolases"/>
    <property type="match status" value="2"/>
</dbReference>
<evidence type="ECO:0000313" key="6">
    <source>
        <dbReference type="EnsemblPlants" id="QL07p007200:mrna"/>
    </source>
</evidence>
<dbReference type="Pfam" id="PF14214">
    <property type="entry name" value="Helitron_like_N"/>
    <property type="match status" value="1"/>
</dbReference>
<dbReference type="Pfam" id="PF05970">
    <property type="entry name" value="PIF1"/>
    <property type="match status" value="1"/>
</dbReference>
<dbReference type="GO" id="GO:0006310">
    <property type="term" value="P:DNA recombination"/>
    <property type="evidence" value="ECO:0007669"/>
    <property type="project" value="UniProtKB-KW"/>
</dbReference>
<proteinExistence type="inferred from homology"/>
<keyword evidence="1" id="KW-0227">DNA damage</keyword>
<dbReference type="PANTHER" id="PTHR10492:SF57">
    <property type="entry name" value="ATP-DEPENDENT DNA HELICASE"/>
    <property type="match status" value="1"/>
</dbReference>
<keyword evidence="1" id="KW-0067">ATP-binding</keyword>
<dbReference type="EC" id="5.6.2.3" evidence="1"/>
<dbReference type="Proteomes" id="UP000594261">
    <property type="component" value="Chromosome 7"/>
</dbReference>
<dbReference type="InterPro" id="IPR010285">
    <property type="entry name" value="DNA_helicase_pif1-like_DEAD"/>
</dbReference>
<dbReference type="GO" id="GO:0005524">
    <property type="term" value="F:ATP binding"/>
    <property type="evidence" value="ECO:0007669"/>
    <property type="project" value="UniProtKB-KW"/>
</dbReference>
<dbReference type="GO" id="GO:0043139">
    <property type="term" value="F:5'-3' DNA helicase activity"/>
    <property type="evidence" value="ECO:0007669"/>
    <property type="project" value="UniProtKB-EC"/>
</dbReference>
<dbReference type="SUPFAM" id="SSF50249">
    <property type="entry name" value="Nucleic acid-binding proteins"/>
    <property type="match status" value="3"/>
</dbReference>
<protein>
    <recommendedName>
        <fullName evidence="1">ATP-dependent DNA helicase</fullName>
        <ecNumber evidence="1">5.6.2.3</ecNumber>
    </recommendedName>
</protein>
<dbReference type="Pfam" id="PF02721">
    <property type="entry name" value="DUF223"/>
    <property type="match status" value="1"/>
</dbReference>
<comment type="cofactor">
    <cofactor evidence="1">
        <name>Mg(2+)</name>
        <dbReference type="ChEBI" id="CHEBI:18420"/>
    </cofactor>
</comment>
<keyword evidence="7" id="KW-1185">Reference proteome</keyword>
<dbReference type="Gene3D" id="3.40.50.300">
    <property type="entry name" value="P-loop containing nucleotide triphosphate hydrolases"/>
    <property type="match status" value="1"/>
</dbReference>
<keyword evidence="1" id="KW-0378">Hydrolase</keyword>
<dbReference type="InterPro" id="IPR025476">
    <property type="entry name" value="Helitron_helicase-like"/>
</dbReference>
<evidence type="ECO:0000259" key="2">
    <source>
        <dbReference type="Pfam" id="PF02721"/>
    </source>
</evidence>
<dbReference type="InterPro" id="IPR049163">
    <property type="entry name" value="Pif1-like_2B_dom"/>
</dbReference>
<keyword evidence="1" id="KW-0233">DNA recombination</keyword>
<dbReference type="GO" id="GO:0016787">
    <property type="term" value="F:hydrolase activity"/>
    <property type="evidence" value="ECO:0007669"/>
    <property type="project" value="UniProtKB-KW"/>
</dbReference>
<feature type="domain" description="Replication protein A 70 kDa DNA-binding subunit B/D first OB fold" evidence="2">
    <location>
        <begin position="1186"/>
        <end position="1281"/>
    </location>
</feature>
<feature type="domain" description="Helitron helicase-like" evidence="4">
    <location>
        <begin position="114"/>
        <end position="297"/>
    </location>
</feature>
<dbReference type="EnsemblPlants" id="QL07p007200:mrna">
    <property type="protein sequence ID" value="QL07p007200:mrna"/>
    <property type="gene ID" value="QL07p007200"/>
</dbReference>
<reference evidence="6" key="2">
    <citation type="submission" date="2021-01" db="UniProtKB">
        <authorList>
            <consortium name="EnsemblPlants"/>
        </authorList>
    </citation>
    <scope>IDENTIFICATION</scope>
</reference>
<dbReference type="Gramene" id="QL07p007200:mrna">
    <property type="protein sequence ID" value="QL07p007200:mrna"/>
    <property type="gene ID" value="QL07p007200"/>
</dbReference>
<feature type="domain" description="DNA helicase Pif1-like 2B" evidence="5">
    <location>
        <begin position="1078"/>
        <end position="1124"/>
    </location>
</feature>
<evidence type="ECO:0000259" key="3">
    <source>
        <dbReference type="Pfam" id="PF05970"/>
    </source>
</evidence>
<evidence type="ECO:0000259" key="4">
    <source>
        <dbReference type="Pfam" id="PF14214"/>
    </source>
</evidence>
<evidence type="ECO:0000313" key="7">
    <source>
        <dbReference type="Proteomes" id="UP000594261"/>
    </source>
</evidence>
<dbReference type="InterPro" id="IPR003871">
    <property type="entry name" value="RFA1B/D_OB_1st"/>
</dbReference>
<dbReference type="OMA" id="QSMDTQR"/>
<dbReference type="InterPro" id="IPR027417">
    <property type="entry name" value="P-loop_NTPase"/>
</dbReference>
<comment type="similarity">
    <text evidence="1">Belongs to the helicase family.</text>
</comment>
<comment type="catalytic activity">
    <reaction evidence="1">
        <text>ATP + H2O = ADP + phosphate + H(+)</text>
        <dbReference type="Rhea" id="RHEA:13065"/>
        <dbReference type="ChEBI" id="CHEBI:15377"/>
        <dbReference type="ChEBI" id="CHEBI:15378"/>
        <dbReference type="ChEBI" id="CHEBI:30616"/>
        <dbReference type="ChEBI" id="CHEBI:43474"/>
        <dbReference type="ChEBI" id="CHEBI:456216"/>
        <dbReference type="EC" id="5.6.2.3"/>
    </reaction>
</comment>
<dbReference type="Pfam" id="PF21530">
    <property type="entry name" value="Pif1_2B_dom"/>
    <property type="match status" value="1"/>
</dbReference>
<keyword evidence="1" id="KW-0547">Nucleotide-binding</keyword>
<evidence type="ECO:0000256" key="1">
    <source>
        <dbReference type="RuleBase" id="RU363044"/>
    </source>
</evidence>
<keyword evidence="1" id="KW-0234">DNA repair</keyword>
<name>A0A7N2R7F0_QUELO</name>
<dbReference type="InterPro" id="IPR012340">
    <property type="entry name" value="NA-bd_OB-fold"/>
</dbReference>
<dbReference type="GO" id="GO:0000723">
    <property type="term" value="P:telomere maintenance"/>
    <property type="evidence" value="ECO:0007669"/>
    <property type="project" value="InterPro"/>
</dbReference>
<dbReference type="InParanoid" id="A0A7N2R7F0"/>
<dbReference type="CDD" id="cd04480">
    <property type="entry name" value="RPA1_DBD_A_like"/>
    <property type="match status" value="1"/>
</dbReference>